<keyword evidence="1" id="KW-0812">Transmembrane</keyword>
<proteinExistence type="predicted"/>
<evidence type="ECO:0000256" key="1">
    <source>
        <dbReference type="SAM" id="Phobius"/>
    </source>
</evidence>
<keyword evidence="1" id="KW-0472">Membrane</keyword>
<name>A0A6J4JXP0_9ACTN</name>
<sequence>MRMTMTGSGTSRAPGLGLRWKQLLVGAVALGLVGGLGMTAEAAAAPPARAGESAVVLADGRVRLDVADGRGTTGTVVLGLERGEFTAIEVTAVVDGVTSGDTFEVEEFVPTGGESFRAELRSERAGASIDVDTTAVTQQAFPVLLILGLLARMGIRWLIKWYGRTAIKKATKSYLLNNINAHKWRHIRDPKHNWNLVGARSREEIAELMGRAMANGRHVPHKKGESAWQAEWAHQGVTIVVRYNKLSGRIGNGWVVR</sequence>
<feature type="transmembrane region" description="Helical" evidence="1">
    <location>
        <begin position="140"/>
        <end position="159"/>
    </location>
</feature>
<accession>A0A6J4JXP0</accession>
<dbReference type="AlphaFoldDB" id="A0A6J4JXP0"/>
<dbReference type="EMBL" id="CADCTS010000067">
    <property type="protein sequence ID" value="CAA9290356.1"/>
    <property type="molecule type" value="Genomic_DNA"/>
</dbReference>
<evidence type="ECO:0008006" key="3">
    <source>
        <dbReference type="Google" id="ProtNLM"/>
    </source>
</evidence>
<protein>
    <recommendedName>
        <fullName evidence="3">Bacterial toxin 35 domain-containing protein</fullName>
    </recommendedName>
</protein>
<keyword evidence="1" id="KW-1133">Transmembrane helix</keyword>
<organism evidence="2">
    <name type="scientific">uncultured Friedmanniella sp</name>
    <dbReference type="NCBI Taxonomy" id="335381"/>
    <lineage>
        <taxon>Bacteria</taxon>
        <taxon>Bacillati</taxon>
        <taxon>Actinomycetota</taxon>
        <taxon>Actinomycetes</taxon>
        <taxon>Propionibacteriales</taxon>
        <taxon>Nocardioidaceae</taxon>
        <taxon>Friedmanniella</taxon>
        <taxon>environmental samples</taxon>
    </lineage>
</organism>
<gene>
    <name evidence="2" type="ORF">AVDCRST_MAG48-466</name>
</gene>
<reference evidence="2" key="1">
    <citation type="submission" date="2020-02" db="EMBL/GenBank/DDBJ databases">
        <authorList>
            <person name="Meier V. D."/>
        </authorList>
    </citation>
    <scope>NUCLEOTIDE SEQUENCE</scope>
    <source>
        <strain evidence="2">AVDCRST_MAG48</strain>
    </source>
</reference>
<evidence type="ECO:0000313" key="2">
    <source>
        <dbReference type="EMBL" id="CAA9290356.1"/>
    </source>
</evidence>